<evidence type="ECO:0000313" key="6">
    <source>
        <dbReference type="Proteomes" id="UP001433268"/>
    </source>
</evidence>
<reference evidence="5 6" key="1">
    <citation type="submission" date="2023-01" db="EMBL/GenBank/DDBJ databases">
        <title>Analysis of 21 Apiospora genomes using comparative genomics revels a genus with tremendous synthesis potential of carbohydrate active enzymes and secondary metabolites.</title>
        <authorList>
            <person name="Sorensen T."/>
        </authorList>
    </citation>
    <scope>NUCLEOTIDE SEQUENCE [LARGE SCALE GENOMIC DNA]</scope>
    <source>
        <strain evidence="5 6">CBS 114990</strain>
    </source>
</reference>
<evidence type="ECO:0008006" key="7">
    <source>
        <dbReference type="Google" id="ProtNLM"/>
    </source>
</evidence>
<dbReference type="GeneID" id="92039051"/>
<sequence>MLGTGVGLFLVFAVIMMVLDRDHNPPHFPPTLQTVPVVFEPNELFETEPTPKSNAAWDSLMPGIDSPRNSETMKTWLKMNKDGRGFVLVDNPSEYNLGPGIPTDVGPDRYSISMFHQLHCLGMIREMYFASMHGAKADVYGEESLSGAELKQQQMTHIGHCFDYLRQAVMCAGDMTLEGAMLLPNGEVGPAGVDGWGATHQCRSWEQAVEWTLQHKAPHNYTGIA</sequence>
<comment type="similarity">
    <text evidence="3">Belongs to the ustYa family.</text>
</comment>
<dbReference type="RefSeq" id="XP_066675764.1">
    <property type="nucleotide sequence ID" value="XM_066805991.1"/>
</dbReference>
<evidence type="ECO:0000256" key="2">
    <source>
        <dbReference type="ARBA" id="ARBA00023002"/>
    </source>
</evidence>
<evidence type="ECO:0000256" key="1">
    <source>
        <dbReference type="ARBA" id="ARBA00004685"/>
    </source>
</evidence>
<dbReference type="Pfam" id="PF11807">
    <property type="entry name" value="UstYa"/>
    <property type="match status" value="1"/>
</dbReference>
<feature type="chain" id="PRO_5046973380" description="Oxidase ustYa" evidence="4">
    <location>
        <begin position="21"/>
        <end position="225"/>
    </location>
</feature>
<evidence type="ECO:0000313" key="5">
    <source>
        <dbReference type="EMBL" id="KAK8094991.1"/>
    </source>
</evidence>
<dbReference type="EMBL" id="JAQQWN010000002">
    <property type="protein sequence ID" value="KAK8094991.1"/>
    <property type="molecule type" value="Genomic_DNA"/>
</dbReference>
<dbReference type="Proteomes" id="UP001433268">
    <property type="component" value="Unassembled WGS sequence"/>
</dbReference>
<proteinExistence type="inferred from homology"/>
<keyword evidence="4" id="KW-0732">Signal</keyword>
<name>A0ABR1XE80_9PEZI</name>
<evidence type="ECO:0000256" key="4">
    <source>
        <dbReference type="SAM" id="SignalP"/>
    </source>
</evidence>
<dbReference type="PANTHER" id="PTHR33365">
    <property type="entry name" value="YALI0B05434P"/>
    <property type="match status" value="1"/>
</dbReference>
<dbReference type="InterPro" id="IPR021765">
    <property type="entry name" value="UstYa-like"/>
</dbReference>
<dbReference type="PANTHER" id="PTHR33365:SF11">
    <property type="entry name" value="TAT PATHWAY SIGNAL SEQUENCE"/>
    <property type="match status" value="1"/>
</dbReference>
<protein>
    <recommendedName>
        <fullName evidence="7">Oxidase ustYa</fullName>
    </recommendedName>
</protein>
<comment type="caution">
    <text evidence="5">The sequence shown here is derived from an EMBL/GenBank/DDBJ whole genome shotgun (WGS) entry which is preliminary data.</text>
</comment>
<keyword evidence="6" id="KW-1185">Reference proteome</keyword>
<accession>A0ABR1XE80</accession>
<evidence type="ECO:0000256" key="3">
    <source>
        <dbReference type="ARBA" id="ARBA00035112"/>
    </source>
</evidence>
<organism evidence="5 6">
    <name type="scientific">Apiospora hydei</name>
    <dbReference type="NCBI Taxonomy" id="1337664"/>
    <lineage>
        <taxon>Eukaryota</taxon>
        <taxon>Fungi</taxon>
        <taxon>Dikarya</taxon>
        <taxon>Ascomycota</taxon>
        <taxon>Pezizomycotina</taxon>
        <taxon>Sordariomycetes</taxon>
        <taxon>Xylariomycetidae</taxon>
        <taxon>Amphisphaeriales</taxon>
        <taxon>Apiosporaceae</taxon>
        <taxon>Apiospora</taxon>
    </lineage>
</organism>
<feature type="signal peptide" evidence="4">
    <location>
        <begin position="1"/>
        <end position="20"/>
    </location>
</feature>
<gene>
    <name evidence="5" type="ORF">PG997_001676</name>
</gene>
<comment type="pathway">
    <text evidence="1">Mycotoxin biosynthesis.</text>
</comment>
<keyword evidence="2" id="KW-0560">Oxidoreductase</keyword>